<keyword evidence="1" id="KW-0472">Membrane</keyword>
<evidence type="ECO:0000313" key="2">
    <source>
        <dbReference type="EMBL" id="OCA55890.1"/>
    </source>
</evidence>
<keyword evidence="1" id="KW-0812">Transmembrane</keyword>
<dbReference type="EMBL" id="LOIC01000020">
    <property type="protein sequence ID" value="OCA55890.1"/>
    <property type="molecule type" value="Genomic_DNA"/>
</dbReference>
<dbReference type="Proteomes" id="UP000092665">
    <property type="component" value="Unassembled WGS sequence"/>
</dbReference>
<keyword evidence="1" id="KW-1133">Transmembrane helix</keyword>
<gene>
    <name evidence="2" type="ORF">Phpb_01000</name>
</gene>
<evidence type="ECO:0000256" key="1">
    <source>
        <dbReference type="SAM" id="Phobius"/>
    </source>
</evidence>
<organism evidence="2 3">
    <name type="scientific">Photorhabdus namnaonensis</name>
    <dbReference type="NCBI Taxonomy" id="1851568"/>
    <lineage>
        <taxon>Bacteria</taxon>
        <taxon>Pseudomonadati</taxon>
        <taxon>Pseudomonadota</taxon>
        <taxon>Gammaproteobacteria</taxon>
        <taxon>Enterobacterales</taxon>
        <taxon>Morganellaceae</taxon>
        <taxon>Photorhabdus</taxon>
    </lineage>
</organism>
<evidence type="ECO:0000313" key="3">
    <source>
        <dbReference type="Proteomes" id="UP000092665"/>
    </source>
</evidence>
<sequence length="52" mass="6135">MHCLSAQKRPQLKHKKQKLLVIELNLLKLQEIIYLFVTSFAFLLFSDCYLPA</sequence>
<proteinExistence type="predicted"/>
<name>A0A1B8YL63_9GAMM</name>
<protein>
    <submittedName>
        <fullName evidence="2">Uncharacterized protein</fullName>
    </submittedName>
</protein>
<feature type="transmembrane region" description="Helical" evidence="1">
    <location>
        <begin position="32"/>
        <end position="50"/>
    </location>
</feature>
<keyword evidence="3" id="KW-1185">Reference proteome</keyword>
<reference evidence="3" key="1">
    <citation type="submission" date="2015-11" db="EMBL/GenBank/DDBJ databases">
        <authorList>
            <person name="Tobias N.J."/>
            <person name="Mishra B."/>
            <person name="Gupta D.K."/>
            <person name="Thines M."/>
            <person name="Stinear T.P."/>
            <person name="Bode H.B."/>
        </authorList>
    </citation>
    <scope>NUCLEOTIDE SEQUENCE [LARGE SCALE GENOMIC DNA]</scope>
    <source>
        <strain evidence="3">PB45.5</strain>
    </source>
</reference>
<accession>A0A1B8YL63</accession>
<comment type="caution">
    <text evidence="2">The sequence shown here is derived from an EMBL/GenBank/DDBJ whole genome shotgun (WGS) entry which is preliminary data.</text>
</comment>
<dbReference type="AlphaFoldDB" id="A0A1B8YL63"/>